<evidence type="ECO:0000256" key="1">
    <source>
        <dbReference type="ARBA" id="ARBA00004609"/>
    </source>
</evidence>
<dbReference type="Proteomes" id="UP000604825">
    <property type="component" value="Unassembled WGS sequence"/>
</dbReference>
<dbReference type="SUPFAM" id="SSF82153">
    <property type="entry name" value="FAS1 domain"/>
    <property type="match status" value="1"/>
</dbReference>
<evidence type="ECO:0000313" key="11">
    <source>
        <dbReference type="Proteomes" id="UP000604825"/>
    </source>
</evidence>
<dbReference type="InterPro" id="IPR045003">
    <property type="entry name" value="FLA_A"/>
</dbReference>
<dbReference type="Pfam" id="PF02469">
    <property type="entry name" value="Fasciclin"/>
    <property type="match status" value="1"/>
</dbReference>
<reference evidence="10" key="1">
    <citation type="submission" date="2020-10" db="EMBL/GenBank/DDBJ databases">
        <authorList>
            <person name="Han B."/>
            <person name="Lu T."/>
            <person name="Zhao Q."/>
            <person name="Huang X."/>
            <person name="Zhao Y."/>
        </authorList>
    </citation>
    <scope>NUCLEOTIDE SEQUENCE</scope>
</reference>
<keyword evidence="6" id="KW-0472">Membrane</keyword>
<feature type="chain" id="PRO_5032281058" description="FAS1 domain-containing protein" evidence="8">
    <location>
        <begin position="27"/>
        <end position="117"/>
    </location>
</feature>
<evidence type="ECO:0000256" key="5">
    <source>
        <dbReference type="ARBA" id="ARBA00022729"/>
    </source>
</evidence>
<dbReference type="AlphaFoldDB" id="A0A811R3I6"/>
<keyword evidence="4" id="KW-0325">Glycoprotein</keyword>
<keyword evidence="4" id="KW-0449">Lipoprotein</keyword>
<dbReference type="GO" id="GO:0005886">
    <property type="term" value="C:plasma membrane"/>
    <property type="evidence" value="ECO:0007669"/>
    <property type="project" value="UniProtKB-SubCell"/>
</dbReference>
<comment type="caution">
    <text evidence="10">The sequence shown here is derived from an EMBL/GenBank/DDBJ whole genome shotgun (WGS) entry which is preliminary data.</text>
</comment>
<feature type="domain" description="FAS1" evidence="9">
    <location>
        <begin position="39"/>
        <end position="117"/>
    </location>
</feature>
<evidence type="ECO:0000313" key="10">
    <source>
        <dbReference type="EMBL" id="CAD6264606.1"/>
    </source>
</evidence>
<dbReference type="GO" id="GO:0098552">
    <property type="term" value="C:side of membrane"/>
    <property type="evidence" value="ECO:0007669"/>
    <property type="project" value="UniProtKB-KW"/>
</dbReference>
<evidence type="ECO:0000256" key="4">
    <source>
        <dbReference type="ARBA" id="ARBA00022622"/>
    </source>
</evidence>
<dbReference type="PROSITE" id="PS50213">
    <property type="entry name" value="FAS1"/>
    <property type="match status" value="1"/>
</dbReference>
<evidence type="ECO:0000256" key="3">
    <source>
        <dbReference type="ARBA" id="ARBA00022475"/>
    </source>
</evidence>
<dbReference type="Gene3D" id="2.30.180.10">
    <property type="entry name" value="FAS1 domain"/>
    <property type="match status" value="1"/>
</dbReference>
<dbReference type="InterPro" id="IPR036378">
    <property type="entry name" value="FAS1_dom_sf"/>
</dbReference>
<comment type="similarity">
    <text evidence="2">Belongs to the fasciclin-like AGP family.</text>
</comment>
<accession>A0A811R3I6</accession>
<proteinExistence type="inferred from homology"/>
<evidence type="ECO:0000256" key="7">
    <source>
        <dbReference type="ARBA" id="ARBA00024686"/>
    </source>
</evidence>
<comment type="subcellular location">
    <subcellularLocation>
        <location evidence="1">Cell membrane</location>
        <topology evidence="1">Lipid-anchor</topology>
        <topology evidence="1">GPI-anchor</topology>
    </subcellularLocation>
</comment>
<evidence type="ECO:0000259" key="9">
    <source>
        <dbReference type="PROSITE" id="PS50213"/>
    </source>
</evidence>
<dbReference type="EMBL" id="CAJGYO010000013">
    <property type="protein sequence ID" value="CAD6264606.1"/>
    <property type="molecule type" value="Genomic_DNA"/>
</dbReference>
<keyword evidence="11" id="KW-1185">Reference proteome</keyword>
<dbReference type="PANTHER" id="PTHR32077">
    <property type="entry name" value="FASCICLIN-LIKE ARABINOGALACTAN PROTEIN"/>
    <property type="match status" value="1"/>
</dbReference>
<dbReference type="GO" id="GO:0009834">
    <property type="term" value="P:plant-type secondary cell wall biogenesis"/>
    <property type="evidence" value="ECO:0007669"/>
    <property type="project" value="TreeGrafter"/>
</dbReference>
<keyword evidence="3" id="KW-1003">Cell membrane</keyword>
<dbReference type="InterPro" id="IPR000782">
    <property type="entry name" value="FAS1_domain"/>
</dbReference>
<feature type="signal peptide" evidence="8">
    <location>
        <begin position="1"/>
        <end position="26"/>
    </location>
</feature>
<evidence type="ECO:0000256" key="2">
    <source>
        <dbReference type="ARBA" id="ARBA00007843"/>
    </source>
</evidence>
<evidence type="ECO:0000256" key="8">
    <source>
        <dbReference type="SAM" id="SignalP"/>
    </source>
</evidence>
<protein>
    <recommendedName>
        <fullName evidence="9">FAS1 domain-containing protein</fullName>
    </recommendedName>
</protein>
<name>A0A811R3I6_9POAL</name>
<gene>
    <name evidence="10" type="ORF">NCGR_LOCUS47911</name>
</gene>
<evidence type="ECO:0000256" key="6">
    <source>
        <dbReference type="ARBA" id="ARBA00023136"/>
    </source>
</evidence>
<sequence>MALFRQVILTTIILAILLSLSSPAIAHKTRSRAAPVYYHVDLADLLDVAGPFQTFLGYLQKTSVIQTFQDQADNTKVGITMFVPRDSAFAELKKTRLTKGHIKSLLLYHALPKFYTA</sequence>
<keyword evidence="5 8" id="KW-0732">Signal</keyword>
<comment type="function">
    <text evidence="7">May be a cell surface adhesion protein.</text>
</comment>
<organism evidence="10 11">
    <name type="scientific">Miscanthus lutarioriparius</name>
    <dbReference type="NCBI Taxonomy" id="422564"/>
    <lineage>
        <taxon>Eukaryota</taxon>
        <taxon>Viridiplantae</taxon>
        <taxon>Streptophyta</taxon>
        <taxon>Embryophyta</taxon>
        <taxon>Tracheophyta</taxon>
        <taxon>Spermatophyta</taxon>
        <taxon>Magnoliopsida</taxon>
        <taxon>Liliopsida</taxon>
        <taxon>Poales</taxon>
        <taxon>Poaceae</taxon>
        <taxon>PACMAD clade</taxon>
        <taxon>Panicoideae</taxon>
        <taxon>Andropogonodae</taxon>
        <taxon>Andropogoneae</taxon>
        <taxon>Saccharinae</taxon>
        <taxon>Miscanthus</taxon>
    </lineage>
</organism>
<dbReference type="PANTHER" id="PTHR32077:SF3">
    <property type="entry name" value="FASCICLIN-LIKE ARABINOGALACTAN PROTEIN 7"/>
    <property type="match status" value="1"/>
</dbReference>
<keyword evidence="4" id="KW-0336">GPI-anchor</keyword>
<dbReference type="OrthoDB" id="286301at2759"/>